<dbReference type="Proteomes" id="UP000822688">
    <property type="component" value="Chromosome V"/>
</dbReference>
<reference evidence="1" key="1">
    <citation type="submission" date="2020-06" db="EMBL/GenBank/DDBJ databases">
        <title>WGS assembly of Ceratodon purpureus strain R40.</title>
        <authorList>
            <person name="Carey S.B."/>
            <person name="Jenkins J."/>
            <person name="Shu S."/>
            <person name="Lovell J.T."/>
            <person name="Sreedasyam A."/>
            <person name="Maumus F."/>
            <person name="Tiley G.P."/>
            <person name="Fernandez-Pozo N."/>
            <person name="Barry K."/>
            <person name="Chen C."/>
            <person name="Wang M."/>
            <person name="Lipzen A."/>
            <person name="Daum C."/>
            <person name="Saski C.A."/>
            <person name="Payton A.C."/>
            <person name="Mcbreen J.C."/>
            <person name="Conrad R.E."/>
            <person name="Kollar L.M."/>
            <person name="Olsson S."/>
            <person name="Huttunen S."/>
            <person name="Landis J.B."/>
            <person name="Wickett N.J."/>
            <person name="Johnson M.G."/>
            <person name="Rensing S.A."/>
            <person name="Grimwood J."/>
            <person name="Schmutz J."/>
            <person name="Mcdaniel S.F."/>
        </authorList>
    </citation>
    <scope>NUCLEOTIDE SEQUENCE</scope>
    <source>
        <strain evidence="1">R40</strain>
    </source>
</reference>
<protein>
    <submittedName>
        <fullName evidence="1">Uncharacterized protein</fullName>
    </submittedName>
</protein>
<evidence type="ECO:0000313" key="1">
    <source>
        <dbReference type="EMBL" id="KAG0572836.1"/>
    </source>
</evidence>
<organism evidence="1 2">
    <name type="scientific">Ceratodon purpureus</name>
    <name type="common">Fire moss</name>
    <name type="synonym">Dicranum purpureum</name>
    <dbReference type="NCBI Taxonomy" id="3225"/>
    <lineage>
        <taxon>Eukaryota</taxon>
        <taxon>Viridiplantae</taxon>
        <taxon>Streptophyta</taxon>
        <taxon>Embryophyta</taxon>
        <taxon>Bryophyta</taxon>
        <taxon>Bryophytina</taxon>
        <taxon>Bryopsida</taxon>
        <taxon>Dicranidae</taxon>
        <taxon>Pseudoditrichales</taxon>
        <taxon>Ditrichaceae</taxon>
        <taxon>Ceratodon</taxon>
    </lineage>
</organism>
<keyword evidence="2" id="KW-1185">Reference proteome</keyword>
<comment type="caution">
    <text evidence="1">The sequence shown here is derived from an EMBL/GenBank/DDBJ whole genome shotgun (WGS) entry which is preliminary data.</text>
</comment>
<dbReference type="EMBL" id="CM026426">
    <property type="protein sequence ID" value="KAG0572836.1"/>
    <property type="molecule type" value="Genomic_DNA"/>
</dbReference>
<evidence type="ECO:0000313" key="2">
    <source>
        <dbReference type="Proteomes" id="UP000822688"/>
    </source>
</evidence>
<proteinExistence type="predicted"/>
<sequence>MWEVGLVFCCGFDFARFGGLDTSQLEGGGEVVWIGVSSSHETLTLSNRLSSET</sequence>
<gene>
    <name evidence="1" type="ORF">KC19_VG128600</name>
</gene>
<name>A0A8T0HPS7_CERPU</name>
<accession>A0A8T0HPS7</accession>
<dbReference type="AlphaFoldDB" id="A0A8T0HPS7"/>